<comment type="caution">
    <text evidence="2">The sequence shown here is derived from an EMBL/GenBank/DDBJ whole genome shotgun (WGS) entry which is preliminary data.</text>
</comment>
<sequence length="318" mass="36910">MKHGFDQNGRPITVYDGNDLEAVGKGIGFITWFLLGYAAIIFVASLFFTLYVLADSFIFSLIEKLFPLKIWFFLAEIDHWIGIRDNQIQKSVFIILMLTILFFILYRVWKKHMKPGAVKTIGKLWIVSNIAILMFRLPLYVILSIYIALVGIDDFHLYDQRDIEYVENDNAFYANHSDATIDVYHSEIFDTKTVKDINGTEYDDYIVVTSGEQPNSEEPGYWAGISFNLFEKVNEISFIGSFMENMKVSEDNPLVIKVKTDRDSDKEKVIFEKTFTDINQIEQFEIDVNGAEIVDILISSEHEFNFGIFEFKKYMVEE</sequence>
<protein>
    <submittedName>
        <fullName evidence="2">Uncharacterized protein</fullName>
    </submittedName>
</protein>
<dbReference type="EMBL" id="PIOD01000006">
    <property type="protein sequence ID" value="RDW19881.1"/>
    <property type="molecule type" value="Genomic_DNA"/>
</dbReference>
<keyword evidence="1" id="KW-0472">Membrane</keyword>
<feature type="transmembrane region" description="Helical" evidence="1">
    <location>
        <begin position="29"/>
        <end position="53"/>
    </location>
</feature>
<name>A0A3D8PX42_9BACI</name>
<organism evidence="2 3">
    <name type="scientific">Oceanobacillus chungangensis</name>
    <dbReference type="NCBI Taxonomy" id="1229152"/>
    <lineage>
        <taxon>Bacteria</taxon>
        <taxon>Bacillati</taxon>
        <taxon>Bacillota</taxon>
        <taxon>Bacilli</taxon>
        <taxon>Bacillales</taxon>
        <taxon>Bacillaceae</taxon>
        <taxon>Oceanobacillus</taxon>
    </lineage>
</organism>
<evidence type="ECO:0000313" key="3">
    <source>
        <dbReference type="Proteomes" id="UP000256520"/>
    </source>
</evidence>
<keyword evidence="1" id="KW-0812">Transmembrane</keyword>
<gene>
    <name evidence="2" type="ORF">CWR45_07410</name>
</gene>
<evidence type="ECO:0000313" key="2">
    <source>
        <dbReference type="EMBL" id="RDW19881.1"/>
    </source>
</evidence>
<keyword evidence="3" id="KW-1185">Reference proteome</keyword>
<dbReference type="OrthoDB" id="9821024at2"/>
<dbReference type="Proteomes" id="UP000256520">
    <property type="component" value="Unassembled WGS sequence"/>
</dbReference>
<dbReference type="RefSeq" id="WP_115749228.1">
    <property type="nucleotide sequence ID" value="NZ_PIOD01000006.1"/>
</dbReference>
<accession>A0A3D8PX42</accession>
<keyword evidence="1" id="KW-1133">Transmembrane helix</keyword>
<evidence type="ECO:0000256" key="1">
    <source>
        <dbReference type="SAM" id="Phobius"/>
    </source>
</evidence>
<proteinExistence type="predicted"/>
<feature type="transmembrane region" description="Helical" evidence="1">
    <location>
        <begin position="88"/>
        <end position="109"/>
    </location>
</feature>
<dbReference type="AlphaFoldDB" id="A0A3D8PX42"/>
<feature type="transmembrane region" description="Helical" evidence="1">
    <location>
        <begin position="130"/>
        <end position="152"/>
    </location>
</feature>
<reference evidence="3" key="1">
    <citation type="submission" date="2017-11" db="EMBL/GenBank/DDBJ databases">
        <authorList>
            <person name="Zhu W."/>
        </authorList>
    </citation>
    <scope>NUCLEOTIDE SEQUENCE [LARGE SCALE GENOMIC DNA]</scope>
    <source>
        <strain evidence="3">CAU 1051</strain>
    </source>
</reference>